<dbReference type="EMBL" id="MU827314">
    <property type="protein sequence ID" value="KAJ7358933.1"/>
    <property type="molecule type" value="Genomic_DNA"/>
</dbReference>
<keyword evidence="2" id="KW-1185">Reference proteome</keyword>
<proteinExistence type="predicted"/>
<protein>
    <submittedName>
        <fullName evidence="1">Uncharacterized protein</fullName>
    </submittedName>
</protein>
<organism evidence="1 2">
    <name type="scientific">Desmophyllum pertusum</name>
    <dbReference type="NCBI Taxonomy" id="174260"/>
    <lineage>
        <taxon>Eukaryota</taxon>
        <taxon>Metazoa</taxon>
        <taxon>Cnidaria</taxon>
        <taxon>Anthozoa</taxon>
        <taxon>Hexacorallia</taxon>
        <taxon>Scleractinia</taxon>
        <taxon>Caryophylliina</taxon>
        <taxon>Caryophylliidae</taxon>
        <taxon>Desmophyllum</taxon>
    </lineage>
</organism>
<name>A0A9X0CJL5_9CNID</name>
<dbReference type="OrthoDB" id="5984884at2759"/>
<evidence type="ECO:0000313" key="2">
    <source>
        <dbReference type="Proteomes" id="UP001163046"/>
    </source>
</evidence>
<sequence>MVELRENRSLFARLFMVCKSRPEIDVKESALMKILEKLQPTPVSQRTATEWVRPLKVAIVDGMADLQALAKPDWVKNCGQLAAHFIATIDQKYGNDE</sequence>
<evidence type="ECO:0000313" key="1">
    <source>
        <dbReference type="EMBL" id="KAJ7358933.1"/>
    </source>
</evidence>
<accession>A0A9X0CJL5</accession>
<gene>
    <name evidence="1" type="ORF">OS493_020774</name>
</gene>
<reference evidence="1" key="1">
    <citation type="submission" date="2023-01" db="EMBL/GenBank/DDBJ databases">
        <title>Genome assembly of the deep-sea coral Lophelia pertusa.</title>
        <authorList>
            <person name="Herrera S."/>
            <person name="Cordes E."/>
        </authorList>
    </citation>
    <scope>NUCLEOTIDE SEQUENCE</scope>
    <source>
        <strain evidence="1">USNM1676648</strain>
        <tissue evidence="1">Polyp</tissue>
    </source>
</reference>
<comment type="caution">
    <text evidence="1">The sequence shown here is derived from an EMBL/GenBank/DDBJ whole genome shotgun (WGS) entry which is preliminary data.</text>
</comment>
<dbReference type="AlphaFoldDB" id="A0A9X0CJL5"/>
<dbReference type="Proteomes" id="UP001163046">
    <property type="component" value="Unassembled WGS sequence"/>
</dbReference>